<protein>
    <submittedName>
        <fullName evidence="1">Uncharacterized protein</fullName>
    </submittedName>
</protein>
<dbReference type="EMBL" id="GBXM01105597">
    <property type="protein sequence ID" value="JAH02980.1"/>
    <property type="molecule type" value="Transcribed_RNA"/>
</dbReference>
<name>A0A0E9PFY1_ANGAN</name>
<dbReference type="AlphaFoldDB" id="A0A0E9PFY1"/>
<reference evidence="1" key="2">
    <citation type="journal article" date="2015" name="Fish Shellfish Immunol.">
        <title>Early steps in the European eel (Anguilla anguilla)-Vibrio vulnificus interaction in the gills: Role of the RtxA13 toxin.</title>
        <authorList>
            <person name="Callol A."/>
            <person name="Pajuelo D."/>
            <person name="Ebbesson L."/>
            <person name="Teles M."/>
            <person name="MacKenzie S."/>
            <person name="Amaro C."/>
        </authorList>
    </citation>
    <scope>NUCLEOTIDE SEQUENCE</scope>
</reference>
<reference evidence="1" key="1">
    <citation type="submission" date="2014-11" db="EMBL/GenBank/DDBJ databases">
        <authorList>
            <person name="Amaro Gonzalez C."/>
        </authorList>
    </citation>
    <scope>NUCLEOTIDE SEQUENCE</scope>
</reference>
<organism evidence="1">
    <name type="scientific">Anguilla anguilla</name>
    <name type="common">European freshwater eel</name>
    <name type="synonym">Muraena anguilla</name>
    <dbReference type="NCBI Taxonomy" id="7936"/>
    <lineage>
        <taxon>Eukaryota</taxon>
        <taxon>Metazoa</taxon>
        <taxon>Chordata</taxon>
        <taxon>Craniata</taxon>
        <taxon>Vertebrata</taxon>
        <taxon>Euteleostomi</taxon>
        <taxon>Actinopterygii</taxon>
        <taxon>Neopterygii</taxon>
        <taxon>Teleostei</taxon>
        <taxon>Anguilliformes</taxon>
        <taxon>Anguillidae</taxon>
        <taxon>Anguilla</taxon>
    </lineage>
</organism>
<sequence>MRLSSLTGPSVFSPTSICRINTQNMRLDF</sequence>
<evidence type="ECO:0000313" key="1">
    <source>
        <dbReference type="EMBL" id="JAH02980.1"/>
    </source>
</evidence>
<accession>A0A0E9PFY1</accession>
<proteinExistence type="predicted"/>